<dbReference type="Gene3D" id="3.20.20.100">
    <property type="entry name" value="NADP-dependent oxidoreductase domain"/>
    <property type="match status" value="1"/>
</dbReference>
<organism evidence="3 4">
    <name type="scientific">Propioniciclava sinopodophylli</name>
    <dbReference type="NCBI Taxonomy" id="1837344"/>
    <lineage>
        <taxon>Bacteria</taxon>
        <taxon>Bacillati</taxon>
        <taxon>Actinomycetota</taxon>
        <taxon>Actinomycetes</taxon>
        <taxon>Propionibacteriales</taxon>
        <taxon>Propionibacteriaceae</taxon>
        <taxon>Propioniciclava</taxon>
    </lineage>
</organism>
<evidence type="ECO:0000256" key="1">
    <source>
        <dbReference type="ARBA" id="ARBA00023002"/>
    </source>
</evidence>
<accession>A0A4V6MV36</accession>
<dbReference type="GO" id="GO:0016491">
    <property type="term" value="F:oxidoreductase activity"/>
    <property type="evidence" value="ECO:0007669"/>
    <property type="project" value="UniProtKB-KW"/>
</dbReference>
<keyword evidence="1" id="KW-0560">Oxidoreductase</keyword>
<evidence type="ECO:0000259" key="2">
    <source>
        <dbReference type="Pfam" id="PF00248"/>
    </source>
</evidence>
<comment type="caution">
    <text evidence="3">The sequence shown here is derived from an EMBL/GenBank/DDBJ whole genome shotgun (WGS) entry which is preliminary data.</text>
</comment>
<dbReference type="SUPFAM" id="SSF51430">
    <property type="entry name" value="NAD(P)-linked oxidoreductase"/>
    <property type="match status" value="1"/>
</dbReference>
<sequence length="316" mass="33425">MTDLRPLGTPDLLVSAVGLGCNNFGRPGFVTETLPATKSVLDAALEHGVTFLDTAALYGSPAGTSESLMGEALRGRRDRVVLATKFGHRGGGPEGADAWGPRGASGYIDKAVEGALQRLQTDHIDLLQLHTPDEDTPIGDTLQALARHVEAGPVRFIGHSNFTAEQIVEADAVAADLGLPRFVSAQNHYSLLARGVESDVLPAAREHGLGFLPYFPLHNGLLTGKYTPTSGEGRLRQVRPEVLESTDWDQLDAYRQICEGAGVTMLQATFAWLLAQDPVASVIAGATTPEQVAANAEAGRTRLAPDVVDAISALFS</sequence>
<proteinExistence type="predicted"/>
<dbReference type="EMBL" id="SDMQ01000001">
    <property type="protein sequence ID" value="TBT88708.1"/>
    <property type="molecule type" value="Genomic_DNA"/>
</dbReference>
<name>A0A4V6MV36_9ACTN</name>
<keyword evidence="4" id="KW-1185">Reference proteome</keyword>
<dbReference type="InterPro" id="IPR023210">
    <property type="entry name" value="NADP_OxRdtase_dom"/>
</dbReference>
<evidence type="ECO:0000313" key="4">
    <source>
        <dbReference type="Proteomes" id="UP000292373"/>
    </source>
</evidence>
<dbReference type="InterPro" id="IPR050523">
    <property type="entry name" value="AKR_Detox_Biosynth"/>
</dbReference>
<dbReference type="Pfam" id="PF00248">
    <property type="entry name" value="Aldo_ket_red"/>
    <property type="match status" value="1"/>
</dbReference>
<dbReference type="Proteomes" id="UP000292373">
    <property type="component" value="Unassembled WGS sequence"/>
</dbReference>
<dbReference type="GO" id="GO:0005829">
    <property type="term" value="C:cytosol"/>
    <property type="evidence" value="ECO:0007669"/>
    <property type="project" value="TreeGrafter"/>
</dbReference>
<reference evidence="3 4" key="1">
    <citation type="submission" date="2019-01" db="EMBL/GenBank/DDBJ databases">
        <title>Lactibacter flavus gen. nov., sp. nov., a novel bacterium of the family Propionibacteriaceae isolated from raw milk and dairy products.</title>
        <authorList>
            <person name="Huptas C."/>
            <person name="Wenning M."/>
            <person name="Breitenwieser F."/>
            <person name="Doll E."/>
            <person name="Von Neubeck M."/>
            <person name="Busse H.-J."/>
            <person name="Scherer S."/>
        </authorList>
    </citation>
    <scope>NUCLEOTIDE SEQUENCE [LARGE SCALE GENOMIC DNA]</scope>
    <source>
        <strain evidence="3 4">KCTC 33808</strain>
    </source>
</reference>
<evidence type="ECO:0000313" key="3">
    <source>
        <dbReference type="EMBL" id="TBT88708.1"/>
    </source>
</evidence>
<dbReference type="PANTHER" id="PTHR43364:SF4">
    <property type="entry name" value="NAD(P)-LINKED OXIDOREDUCTASE SUPERFAMILY PROTEIN"/>
    <property type="match status" value="1"/>
</dbReference>
<feature type="domain" description="NADP-dependent oxidoreductase" evidence="2">
    <location>
        <begin position="17"/>
        <end position="313"/>
    </location>
</feature>
<protein>
    <submittedName>
        <fullName evidence="3">Aldo/keto reductase</fullName>
    </submittedName>
</protein>
<dbReference type="OrthoDB" id="3664926at2"/>
<dbReference type="PANTHER" id="PTHR43364">
    <property type="entry name" value="NADH-SPECIFIC METHYLGLYOXAL REDUCTASE-RELATED"/>
    <property type="match status" value="1"/>
</dbReference>
<gene>
    <name evidence="3" type="ORF">ET989_01875</name>
</gene>
<dbReference type="InterPro" id="IPR036812">
    <property type="entry name" value="NAD(P)_OxRdtase_dom_sf"/>
</dbReference>
<dbReference type="AlphaFoldDB" id="A0A4V6MV36"/>
<dbReference type="RefSeq" id="WP_131166836.1">
    <property type="nucleotide sequence ID" value="NZ_SDMQ01000001.1"/>
</dbReference>